<dbReference type="InterPro" id="IPR007581">
    <property type="entry name" value="Endonuclease-V"/>
</dbReference>
<keyword evidence="6" id="KW-0460">Magnesium</keyword>
<keyword evidence="6" id="KW-0234">DNA repair</keyword>
<dbReference type="Pfam" id="PF04493">
    <property type="entry name" value="Endonuclease_5"/>
    <property type="match status" value="1"/>
</dbReference>
<feature type="binding site" evidence="6">
    <location>
        <position position="39"/>
    </location>
    <ligand>
        <name>Mg(2+)</name>
        <dbReference type="ChEBI" id="CHEBI:18420"/>
    </ligand>
</feature>
<comment type="similarity">
    <text evidence="6">Belongs to the endonuclease V family.</text>
</comment>
<comment type="subcellular location">
    <subcellularLocation>
        <location evidence="1 6">Cytoplasm</location>
    </subcellularLocation>
</comment>
<keyword evidence="3 6" id="KW-0540">Nuclease</keyword>
<name>A0AB33KYX8_9FLAO</name>
<comment type="function">
    <text evidence="6">DNA repair enzyme involved in the repair of deaminated bases. Selectively cleaves double-stranded DNA at the second phosphodiester bond 3' to a deoxyinosine leaving behind the intact lesion on the nicked DNA.</text>
</comment>
<dbReference type="Gene3D" id="3.30.2170.10">
    <property type="entry name" value="archaeoglobus fulgidus dsm 4304 superfamily"/>
    <property type="match status" value="1"/>
</dbReference>
<protein>
    <recommendedName>
        <fullName evidence="6">Endonuclease V</fullName>
        <ecNumber evidence="6">3.1.21.7</ecNumber>
    </recommendedName>
    <alternativeName>
        <fullName evidence="6">Deoxyinosine 3'endonuclease</fullName>
    </alternativeName>
    <alternativeName>
        <fullName evidence="6">Deoxyribonuclease V</fullName>
        <shortName evidence="6">DNase V</shortName>
    </alternativeName>
</protein>
<evidence type="ECO:0000313" key="7">
    <source>
        <dbReference type="EMBL" id="BFP69122.1"/>
    </source>
</evidence>
<dbReference type="GO" id="GO:0003727">
    <property type="term" value="F:single-stranded RNA binding"/>
    <property type="evidence" value="ECO:0007669"/>
    <property type="project" value="TreeGrafter"/>
</dbReference>
<comment type="cofactor">
    <cofactor evidence="6">
        <name>Mg(2+)</name>
        <dbReference type="ChEBI" id="CHEBI:18420"/>
    </cofactor>
</comment>
<feature type="binding site" evidence="6">
    <location>
        <position position="107"/>
    </location>
    <ligand>
        <name>Mg(2+)</name>
        <dbReference type="ChEBI" id="CHEBI:18420"/>
    </ligand>
</feature>
<dbReference type="PANTHER" id="PTHR28511">
    <property type="entry name" value="ENDONUCLEASE V"/>
    <property type="match status" value="1"/>
</dbReference>
<dbReference type="NCBIfam" id="NF008629">
    <property type="entry name" value="PRK11617.1"/>
    <property type="match status" value="1"/>
</dbReference>
<keyword evidence="4 6" id="KW-0255">Endonuclease</keyword>
<gene>
    <name evidence="6 7" type="primary">nfi</name>
    <name evidence="7" type="ORF">Pbs1_24650</name>
</gene>
<feature type="site" description="Interaction with target DNA" evidence="6">
    <location>
        <position position="77"/>
    </location>
</feature>
<proteinExistence type="inferred from homology"/>
<accession>A0AB33KYX8</accession>
<organism evidence="7">
    <name type="scientific">Tenacibaculum sp. Pbs-1</name>
    <dbReference type="NCBI Taxonomy" id="3238748"/>
    <lineage>
        <taxon>Bacteria</taxon>
        <taxon>Pseudomonadati</taxon>
        <taxon>Bacteroidota</taxon>
        <taxon>Flavobacteriia</taxon>
        <taxon>Flavobacteriales</taxon>
        <taxon>Flavobacteriaceae</taxon>
        <taxon>Tenacibaculum</taxon>
    </lineage>
</organism>
<evidence type="ECO:0000256" key="4">
    <source>
        <dbReference type="ARBA" id="ARBA00022759"/>
    </source>
</evidence>
<dbReference type="PANTHER" id="PTHR28511:SF1">
    <property type="entry name" value="ENDONUCLEASE V"/>
    <property type="match status" value="1"/>
</dbReference>
<dbReference type="GO" id="GO:0000287">
    <property type="term" value="F:magnesium ion binding"/>
    <property type="evidence" value="ECO:0007669"/>
    <property type="project" value="UniProtKB-UniRule"/>
</dbReference>
<evidence type="ECO:0000256" key="2">
    <source>
        <dbReference type="ARBA" id="ARBA00022490"/>
    </source>
</evidence>
<reference evidence="7" key="1">
    <citation type="submission" date="2024-08" db="EMBL/GenBank/DDBJ databases">
        <title>Whole genome sequence of Tenacibaculum sp. strain pbs-1 associated with black-spot shell disease in Akoya pearl oysters.</title>
        <authorList>
            <person name="Sakatoku A."/>
            <person name="Suzuki T."/>
            <person name="Hatano K."/>
            <person name="Seki M."/>
            <person name="Tanaka D."/>
            <person name="Nakamura S."/>
            <person name="Suzuki N."/>
            <person name="Isshiki T."/>
        </authorList>
    </citation>
    <scope>NUCLEOTIDE SEQUENCE</scope>
    <source>
        <strain evidence="7">Pbs-1</strain>
    </source>
</reference>
<dbReference type="EC" id="3.1.21.7" evidence="6"/>
<dbReference type="GO" id="GO:0043737">
    <property type="term" value="F:deoxyribonuclease V activity"/>
    <property type="evidence" value="ECO:0007669"/>
    <property type="project" value="UniProtKB-UniRule"/>
</dbReference>
<dbReference type="HAMAP" id="MF_00801">
    <property type="entry name" value="Endonuclease_5"/>
    <property type="match status" value="1"/>
</dbReference>
<evidence type="ECO:0000256" key="6">
    <source>
        <dbReference type="HAMAP-Rule" id="MF_00801"/>
    </source>
</evidence>
<evidence type="ECO:0000256" key="1">
    <source>
        <dbReference type="ARBA" id="ARBA00004496"/>
    </source>
</evidence>
<keyword evidence="5 6" id="KW-0378">Hydrolase</keyword>
<dbReference type="GO" id="GO:0016891">
    <property type="term" value="F:RNA endonuclease activity producing 5'-phosphomonoesters, hydrolytic mechanism"/>
    <property type="evidence" value="ECO:0007669"/>
    <property type="project" value="TreeGrafter"/>
</dbReference>
<evidence type="ECO:0000256" key="5">
    <source>
        <dbReference type="ARBA" id="ARBA00022801"/>
    </source>
</evidence>
<dbReference type="AlphaFoldDB" id="A0AB33KYX8"/>
<evidence type="ECO:0000256" key="3">
    <source>
        <dbReference type="ARBA" id="ARBA00022722"/>
    </source>
</evidence>
<dbReference type="GO" id="GO:0005737">
    <property type="term" value="C:cytoplasm"/>
    <property type="evidence" value="ECO:0007669"/>
    <property type="project" value="UniProtKB-SubCell"/>
</dbReference>
<comment type="catalytic activity">
    <reaction evidence="6">
        <text>Endonucleolytic cleavage at apurinic or apyrimidinic sites to products with a 5'-phosphate.</text>
        <dbReference type="EC" id="3.1.21.7"/>
    </reaction>
</comment>
<keyword evidence="6" id="KW-0227">DNA damage</keyword>
<dbReference type="CDD" id="cd06559">
    <property type="entry name" value="Endonuclease_V"/>
    <property type="match status" value="1"/>
</dbReference>
<keyword evidence="6" id="KW-0479">Metal-binding</keyword>
<dbReference type="GO" id="GO:0006281">
    <property type="term" value="P:DNA repair"/>
    <property type="evidence" value="ECO:0007669"/>
    <property type="project" value="UniProtKB-UniRule"/>
</dbReference>
<keyword evidence="2 6" id="KW-0963">Cytoplasm</keyword>
<sequence>MVENNSDYSEYIELQDKMKEQVIKVDELPKNIRYVAGVDVAYNEDKQLMVGAVVVLNIETLEVIDEAFHIMKIKFPYVPGLFSFREIPAIKEAYFKLQIKPDIIVCDAQGIAHPKGIGMATHLGIELDKPTIGCAKKKLIGVYNKEELGNIKGSYKFLKLDNNIIGAVLRTQTDIKPMFVSIGHKVSLNTAIELLNKLTPHYRLPETTRMADQLVNSIIKEV</sequence>
<dbReference type="EMBL" id="AP035888">
    <property type="protein sequence ID" value="BFP69122.1"/>
    <property type="molecule type" value="Genomic_DNA"/>
</dbReference>